<accession>A0A0G0QJ32</accession>
<dbReference type="AlphaFoldDB" id="A0A0G0QJ32"/>
<dbReference type="InterPro" id="IPR008928">
    <property type="entry name" value="6-hairpin_glycosidase_sf"/>
</dbReference>
<dbReference type="STRING" id="1618550.UT39_C0019G0012"/>
<dbReference type="PANTHER" id="PTHR31616:SF13">
    <property type="entry name" value="GLUCAN 1,4-ALPHA-GLUCOSIDASE"/>
    <property type="match status" value="1"/>
</dbReference>
<dbReference type="Gene3D" id="1.50.10.10">
    <property type="match status" value="1"/>
</dbReference>
<dbReference type="Proteomes" id="UP000034246">
    <property type="component" value="Unassembled WGS sequence"/>
</dbReference>
<protein>
    <submittedName>
        <fullName evidence="2">Glycosyl hydrolase, family 15</fullName>
    </submittedName>
</protein>
<name>A0A0G0QJ32_9BACT</name>
<reference evidence="2 3" key="1">
    <citation type="journal article" date="2015" name="Nature">
        <title>rRNA introns, odd ribosomes, and small enigmatic genomes across a large radiation of phyla.</title>
        <authorList>
            <person name="Brown C.T."/>
            <person name="Hug L.A."/>
            <person name="Thomas B.C."/>
            <person name="Sharon I."/>
            <person name="Castelle C.J."/>
            <person name="Singh A."/>
            <person name="Wilkins M.J."/>
            <person name="Williams K.H."/>
            <person name="Banfield J.F."/>
        </authorList>
    </citation>
    <scope>NUCLEOTIDE SEQUENCE [LARGE SCALE GENOMIC DNA]</scope>
</reference>
<gene>
    <name evidence="2" type="ORF">UT39_C0019G0012</name>
</gene>
<feature type="domain" description="GH15-like" evidence="1">
    <location>
        <begin position="313"/>
        <end position="668"/>
    </location>
</feature>
<evidence type="ECO:0000313" key="3">
    <source>
        <dbReference type="Proteomes" id="UP000034246"/>
    </source>
</evidence>
<evidence type="ECO:0000313" key="2">
    <source>
        <dbReference type="EMBL" id="KKR10445.1"/>
    </source>
</evidence>
<dbReference type="GO" id="GO:0004553">
    <property type="term" value="F:hydrolase activity, hydrolyzing O-glycosyl compounds"/>
    <property type="evidence" value="ECO:0007669"/>
    <property type="project" value="UniProtKB-ARBA"/>
</dbReference>
<organism evidence="2 3">
    <name type="scientific">Candidatus Woesebacteria bacterium GW2011_GWA1_39_21</name>
    <dbReference type="NCBI Taxonomy" id="1618550"/>
    <lineage>
        <taxon>Bacteria</taxon>
        <taxon>Candidatus Woeseibacteriota</taxon>
    </lineage>
</organism>
<keyword evidence="2" id="KW-0378">Hydrolase</keyword>
<dbReference type="Pfam" id="PF00723">
    <property type="entry name" value="Glyco_hydro_15"/>
    <property type="match status" value="1"/>
</dbReference>
<dbReference type="SUPFAM" id="SSF48208">
    <property type="entry name" value="Six-hairpin glycosidases"/>
    <property type="match status" value="1"/>
</dbReference>
<comment type="caution">
    <text evidence="2">The sequence shown here is derived from an EMBL/GenBank/DDBJ whole genome shotgun (WGS) entry which is preliminary data.</text>
</comment>
<dbReference type="GO" id="GO:0005975">
    <property type="term" value="P:carbohydrate metabolic process"/>
    <property type="evidence" value="ECO:0007669"/>
    <property type="project" value="InterPro"/>
</dbReference>
<proteinExistence type="predicted"/>
<evidence type="ECO:0000259" key="1">
    <source>
        <dbReference type="Pfam" id="PF00723"/>
    </source>
</evidence>
<dbReference type="InterPro" id="IPR012341">
    <property type="entry name" value="6hp_glycosidase-like_sf"/>
</dbReference>
<sequence length="690" mass="78784">MQDFGEIIRKDSVNIRIDLKLKFNDRFFYFMSKYACLGNGELLVGFDKWGQIKDIYYHYPGLENHIHEDQVHKLGIWVDGVLHWVDGEDFDVKVVMDNESMRSDVVWESKKFGLKLSSLDCVYNEENILIRQFEIENSFDYKRDIKIFFNQQFNISQTHTGNTAYYDPEDNVVIHYKGRRVFLFNANCGDANISDYAVGLLGIEGKDGTYKDADDGVLSKNGIEHGQVDSTFSISFQLPQKVKKSFDYFMCVDKSIELVKKLNANVLKRKPNDIAKTTYDYWKAWVNNLNFSFYSLSPEIVNLFKKSLYVIRTHTAANGAIIASSDSDMLQFGRDTYAYVWPRDAAVSAIALAKAGDFNASRRFFEFCRDIISPQGYFLHKYRPDKALGSSWHAWIENGERRLPIQEDGTALVVYALWDYYQLSKDLEFVESVYNPIVKNAAEFMCAYIDEKSSLPEPSFDIWEMKYGQNTFTSSCVVGALEVAGKFAQLLGKEKHAKNYLGVAEKVKSAIVNKLWDEKMSYFVKHMVSDGKSDLFDKTVDASSFYGVYKFGILPLNDKKLIDAHRVLIDKLALKSQAGGVSRFEGDQYHHPGGNVPGNPWIITTLWDTQYKIDLVKSESDLANVVSDFTWVTKKALSSGILSEQINAHNSQPLSAAPLIWSHAEYVITVVKYLEKLEELGICKACYPLK</sequence>
<dbReference type="InterPro" id="IPR011613">
    <property type="entry name" value="GH15-like"/>
</dbReference>
<dbReference type="PANTHER" id="PTHR31616">
    <property type="entry name" value="TREHALASE"/>
    <property type="match status" value="1"/>
</dbReference>
<dbReference type="EMBL" id="LBWP01000019">
    <property type="protein sequence ID" value="KKR10445.1"/>
    <property type="molecule type" value="Genomic_DNA"/>
</dbReference>